<dbReference type="Proteomes" id="UP000315434">
    <property type="component" value="Unassembled WGS sequence"/>
</dbReference>
<dbReference type="Gene3D" id="3.40.50.2300">
    <property type="match status" value="2"/>
</dbReference>
<gene>
    <name evidence="5" type="ORF">EXN68_24035</name>
</gene>
<dbReference type="EMBL" id="SGNY01000011">
    <property type="protein sequence ID" value="TRA96251.1"/>
    <property type="molecule type" value="Genomic_DNA"/>
</dbReference>
<dbReference type="SUPFAM" id="SSF53822">
    <property type="entry name" value="Periplasmic binding protein-like I"/>
    <property type="match status" value="1"/>
</dbReference>
<evidence type="ECO:0000256" key="3">
    <source>
        <dbReference type="SAM" id="SignalP"/>
    </source>
</evidence>
<dbReference type="RefSeq" id="WP_142843280.1">
    <property type="nucleotide sequence ID" value="NZ_JAPZAB010000011.1"/>
</dbReference>
<feature type="domain" description="Leucine-binding protein" evidence="4">
    <location>
        <begin position="41"/>
        <end position="388"/>
    </location>
</feature>
<dbReference type="OrthoDB" id="9147078at2"/>
<keyword evidence="2 3" id="KW-0732">Signal</keyword>
<dbReference type="PANTHER" id="PTHR47235">
    <property type="entry name" value="BLR6548 PROTEIN"/>
    <property type="match status" value="1"/>
</dbReference>
<dbReference type="PANTHER" id="PTHR47235:SF1">
    <property type="entry name" value="BLR6548 PROTEIN"/>
    <property type="match status" value="1"/>
</dbReference>
<dbReference type="CDD" id="cd06341">
    <property type="entry name" value="PBP1_ABC_ligand_binding-like"/>
    <property type="match status" value="1"/>
</dbReference>
<organism evidence="5 6">
    <name type="scientific">Rhizobium rhizogenes</name>
    <name type="common">Agrobacterium rhizogenes</name>
    <dbReference type="NCBI Taxonomy" id="359"/>
    <lineage>
        <taxon>Bacteria</taxon>
        <taxon>Pseudomonadati</taxon>
        <taxon>Pseudomonadota</taxon>
        <taxon>Alphaproteobacteria</taxon>
        <taxon>Hyphomicrobiales</taxon>
        <taxon>Rhizobiaceae</taxon>
        <taxon>Rhizobium/Agrobacterium group</taxon>
        <taxon>Rhizobium</taxon>
    </lineage>
</organism>
<dbReference type="InterPro" id="IPR028082">
    <property type="entry name" value="Peripla_BP_I"/>
</dbReference>
<protein>
    <submittedName>
        <fullName evidence="5">ABC transporter substrate-binding protein</fullName>
    </submittedName>
</protein>
<proteinExistence type="inferred from homology"/>
<accession>A0A546X685</accession>
<reference evidence="5 6" key="1">
    <citation type="journal article" date="2019" name="Appl. Microbiol. Biotechnol.">
        <title>Differential efficiency of wild type rhizogenic strains for rol gene transformation of plants.</title>
        <authorList>
            <person name="Desmet S."/>
            <person name="De Keyser E."/>
            <person name="Van Vaerenbergh J."/>
            <person name="Baeyen S."/>
            <person name="Van Huylenbroeck J."/>
            <person name="Geelen D."/>
            <person name="Dhooghe E."/>
        </authorList>
    </citation>
    <scope>NUCLEOTIDE SEQUENCE [LARGE SCALE GENOMIC DNA]</scope>
    <source>
        <strain evidence="5 6">GBBC3284</strain>
    </source>
</reference>
<evidence type="ECO:0000313" key="5">
    <source>
        <dbReference type="EMBL" id="TRA96251.1"/>
    </source>
</evidence>
<dbReference type="AlphaFoldDB" id="A0A546X685"/>
<name>A0A546X685_RHIRH</name>
<feature type="signal peptide" evidence="3">
    <location>
        <begin position="1"/>
        <end position="25"/>
    </location>
</feature>
<comment type="caution">
    <text evidence="5">The sequence shown here is derived from an EMBL/GenBank/DDBJ whole genome shotgun (WGS) entry which is preliminary data.</text>
</comment>
<evidence type="ECO:0000259" key="4">
    <source>
        <dbReference type="Pfam" id="PF13458"/>
    </source>
</evidence>
<evidence type="ECO:0000313" key="6">
    <source>
        <dbReference type="Proteomes" id="UP000315434"/>
    </source>
</evidence>
<dbReference type="InterPro" id="IPR028081">
    <property type="entry name" value="Leu-bd"/>
</dbReference>
<evidence type="ECO:0000256" key="1">
    <source>
        <dbReference type="ARBA" id="ARBA00010062"/>
    </source>
</evidence>
<feature type="chain" id="PRO_5022012168" evidence="3">
    <location>
        <begin position="26"/>
        <end position="418"/>
    </location>
</feature>
<comment type="similarity">
    <text evidence="1">Belongs to the leucine-binding protein family.</text>
</comment>
<sequence>MKSHLLCGTAAIASLFLLSAGSAAAAPSCGLNNGQTASGKPLKVGAIVGRTGPDDFSSASLAAKAYFDCVNANGGINGRPIEYLVEDDQWNPEVAAQVATKLVKDEEVVALVGNASFVEMGVNAKLYEEEGVMAMASGCAVAECFESKNIVSTNEGPLPSSVGAAQWAVGNLGSTNVVCIGLTIPSVGPYSCGWTEKYMQSKNLAGSSVLLDPSAADMNSAFLEAVASGADTMLVNLPAGMAAAFLKAALESGQRDSYKWISSTPLYDRDVPAMLGADWAGVMHVNIELTPIDGTGPDANNWRAVLDAHGNADDPRDTFSQAGYLSARFFVDAMLQQDPAKLDRATVTEAIRNIKNYKSDLLCGPYYVGPGDRHMPNHANMMVQMIEGGYKVVGQCTDMDSAYLDPYRADEKALGIVN</sequence>
<evidence type="ECO:0000256" key="2">
    <source>
        <dbReference type="ARBA" id="ARBA00022729"/>
    </source>
</evidence>
<dbReference type="Pfam" id="PF13458">
    <property type="entry name" value="Peripla_BP_6"/>
    <property type="match status" value="1"/>
</dbReference>